<evidence type="ECO:0008006" key="3">
    <source>
        <dbReference type="Google" id="ProtNLM"/>
    </source>
</evidence>
<dbReference type="SUPFAM" id="SSF49785">
    <property type="entry name" value="Galactose-binding domain-like"/>
    <property type="match status" value="1"/>
</dbReference>
<dbReference type="AlphaFoldDB" id="A0A967AGD8"/>
<dbReference type="Proteomes" id="UP000643701">
    <property type="component" value="Unassembled WGS sequence"/>
</dbReference>
<evidence type="ECO:0000313" key="2">
    <source>
        <dbReference type="Proteomes" id="UP000643701"/>
    </source>
</evidence>
<gene>
    <name evidence="1" type="ORF">G7034_07115</name>
</gene>
<sequence length="680" mass="73419">MNNLKKFISLAIVILFLACDEDDGITNFTQLAPQNVDAEFSIATDNSGEVTITPKGEGVEQFAINFGDGSELEENIKPGNSVINTYQEGEYEVTIIAENLAGDISEQTKDLLVSFDPPENLEVEISTDPNDSFTVIVTATADNAAGFDVTFGEVDDEEPVFVLANEEATYTYSDIGTFTIAVEALSGGEATTTYTEEITITDPFVLPITFESQTINYNFNNFGGGEDDGVVIVDNPAPNEINSSNQVGSYTKVSGSETWAGTSAFLNETIDFSNTTTVAVDVYSPEVGTPVLLKIEQDGDPDIFVESTQNTTTSNEWETLTFNLPEANTLGEFAIIALFFNFDNAGQGETYLFDNIRLTDPVVLGLPLDFEQGASFYNFTEFEGAPTQVVPNPDQSGINTSANVSETLKASGAATFAGSVLTIDEPIDLGISSTLKMKVWSPIADNEVILKLESSTSDAEIEASQVVNTTNEWVEVEFDFSAADTNENWDVLVFFFDFGNPGANLEFYFDDLDYVTTISDDLVGTWQMVNEAGSLGVGPAVGDVSWFSCDAGCVQERACYFDDTYTFSADGSFTNGFGTSGESWIEAWQGVANDSCDNPVSPHDGSNSASYVYNQQNNTITLNGTGAYIGLAKAMNAGELPNVPVPSQVTYNITSLSATSMEIYVESGDGVFWQYELEKQ</sequence>
<dbReference type="EMBL" id="JAANAS010000050">
    <property type="protein sequence ID" value="NGZ90016.1"/>
    <property type="molecule type" value="Genomic_DNA"/>
</dbReference>
<evidence type="ECO:0000313" key="1">
    <source>
        <dbReference type="EMBL" id="NGZ90016.1"/>
    </source>
</evidence>
<dbReference type="InterPro" id="IPR035986">
    <property type="entry name" value="PKD_dom_sf"/>
</dbReference>
<dbReference type="PROSITE" id="PS51257">
    <property type="entry name" value="PROKAR_LIPOPROTEIN"/>
    <property type="match status" value="1"/>
</dbReference>
<reference evidence="1" key="1">
    <citation type="submission" date="2020-03" db="EMBL/GenBank/DDBJ databases">
        <title>Psychroflexus Maritimus sp. nov., isolate from marine sediment.</title>
        <authorList>
            <person name="Zhong Y.-L."/>
        </authorList>
    </citation>
    <scope>NUCLEOTIDE SEQUENCE</scope>
    <source>
        <strain evidence="1">C1</strain>
    </source>
</reference>
<organism evidence="1 2">
    <name type="scientific">Psychroflexus maritimus</name>
    <dbReference type="NCBI Taxonomy" id="2714865"/>
    <lineage>
        <taxon>Bacteria</taxon>
        <taxon>Pseudomonadati</taxon>
        <taxon>Bacteroidota</taxon>
        <taxon>Flavobacteriia</taxon>
        <taxon>Flavobacteriales</taxon>
        <taxon>Flavobacteriaceae</taxon>
        <taxon>Psychroflexus</taxon>
    </lineage>
</organism>
<keyword evidence="2" id="KW-1185">Reference proteome</keyword>
<dbReference type="Gene3D" id="2.60.120.430">
    <property type="entry name" value="Galactose-binding lectin"/>
    <property type="match status" value="1"/>
</dbReference>
<proteinExistence type="predicted"/>
<dbReference type="InterPro" id="IPR008979">
    <property type="entry name" value="Galactose-bd-like_sf"/>
</dbReference>
<dbReference type="RefSeq" id="WP_166400270.1">
    <property type="nucleotide sequence ID" value="NZ_JAANAS010000050.1"/>
</dbReference>
<dbReference type="SUPFAM" id="SSF49299">
    <property type="entry name" value="PKD domain"/>
    <property type="match status" value="1"/>
</dbReference>
<dbReference type="Gene3D" id="2.60.120.260">
    <property type="entry name" value="Galactose-binding domain-like"/>
    <property type="match status" value="1"/>
</dbReference>
<protein>
    <recommendedName>
        <fullName evidence="3">PKD domain-containing protein</fullName>
    </recommendedName>
</protein>
<accession>A0A967AGD8</accession>
<name>A0A967AGD8_9FLAO</name>
<comment type="caution">
    <text evidence="1">The sequence shown here is derived from an EMBL/GenBank/DDBJ whole genome shotgun (WGS) entry which is preliminary data.</text>
</comment>